<comment type="caution">
    <text evidence="1">The sequence shown here is derived from an EMBL/GenBank/DDBJ whole genome shotgun (WGS) entry which is preliminary data.</text>
</comment>
<reference evidence="2" key="1">
    <citation type="journal article" date="2024" name="Front. Bioeng. Biotechnol.">
        <title>Genome-scale model development and genomic sequencing of the oleaginous clade Lipomyces.</title>
        <authorList>
            <person name="Czajka J.J."/>
            <person name="Han Y."/>
            <person name="Kim J."/>
            <person name="Mondo S.J."/>
            <person name="Hofstad B.A."/>
            <person name="Robles A."/>
            <person name="Haridas S."/>
            <person name="Riley R."/>
            <person name="LaButti K."/>
            <person name="Pangilinan J."/>
            <person name="Andreopoulos W."/>
            <person name="Lipzen A."/>
            <person name="Yan J."/>
            <person name="Wang M."/>
            <person name="Ng V."/>
            <person name="Grigoriev I.V."/>
            <person name="Spatafora J.W."/>
            <person name="Magnuson J.K."/>
            <person name="Baker S.E."/>
            <person name="Pomraning K.R."/>
        </authorList>
    </citation>
    <scope>NUCLEOTIDE SEQUENCE [LARGE SCALE GENOMIC DNA]</scope>
    <source>
        <strain evidence="2">CBS 10300</strain>
    </source>
</reference>
<gene>
    <name evidence="1" type="ORF">V1517DRAFT_310781</name>
</gene>
<evidence type="ECO:0000313" key="1">
    <source>
        <dbReference type="EMBL" id="KAK9319374.1"/>
    </source>
</evidence>
<keyword evidence="2" id="KW-1185">Reference proteome</keyword>
<sequence length="220" mass="25196">MSDENLYEEEALRRRVHDMNDDAGESLNPITSLLGDLPVINEIWYGIVPGILIIRAEIENLCQRESELLLVDALQPDDANKCFWTCVGPRRVRNQSKKLDYQLSPDDLGVCHVLLTSACAKQHSECNFTRFSNRCQYCAPYLAFSVVGWYTNDCYLFDTTSGMTHKTRLTGLFSHQIKRRMVKNSYGFVTPINTCRILSAVDHILLSHLGREEHMYLGCR</sequence>
<evidence type="ECO:0000313" key="2">
    <source>
        <dbReference type="Proteomes" id="UP001489719"/>
    </source>
</evidence>
<organism evidence="1 2">
    <name type="scientific">Lipomyces orientalis</name>
    <dbReference type="NCBI Taxonomy" id="1233043"/>
    <lineage>
        <taxon>Eukaryota</taxon>
        <taxon>Fungi</taxon>
        <taxon>Dikarya</taxon>
        <taxon>Ascomycota</taxon>
        <taxon>Saccharomycotina</taxon>
        <taxon>Lipomycetes</taxon>
        <taxon>Lipomycetales</taxon>
        <taxon>Lipomycetaceae</taxon>
        <taxon>Lipomyces</taxon>
    </lineage>
</organism>
<protein>
    <submittedName>
        <fullName evidence="1">Uncharacterized protein</fullName>
    </submittedName>
</protein>
<accession>A0ACC3TE44</accession>
<name>A0ACC3TE44_9ASCO</name>
<proteinExistence type="predicted"/>
<dbReference type="EMBL" id="MU970193">
    <property type="protein sequence ID" value="KAK9319374.1"/>
    <property type="molecule type" value="Genomic_DNA"/>
</dbReference>
<dbReference type="Proteomes" id="UP001489719">
    <property type="component" value="Unassembled WGS sequence"/>
</dbReference>